<dbReference type="Pfam" id="PF07596">
    <property type="entry name" value="SBP_bac_10"/>
    <property type="match status" value="1"/>
</dbReference>
<reference evidence="2 3" key="1">
    <citation type="submission" date="2019-03" db="EMBL/GenBank/DDBJ databases">
        <title>Deep-cultivation of Planctomycetes and their phenomic and genomic characterization uncovers novel biology.</title>
        <authorList>
            <person name="Wiegand S."/>
            <person name="Jogler M."/>
            <person name="Boedeker C."/>
            <person name="Pinto D."/>
            <person name="Vollmers J."/>
            <person name="Rivas-Marin E."/>
            <person name="Kohn T."/>
            <person name="Peeters S.H."/>
            <person name="Heuer A."/>
            <person name="Rast P."/>
            <person name="Oberbeckmann S."/>
            <person name="Bunk B."/>
            <person name="Jeske O."/>
            <person name="Meyerdierks A."/>
            <person name="Storesund J.E."/>
            <person name="Kallscheuer N."/>
            <person name="Luecker S."/>
            <person name="Lage O.M."/>
            <person name="Pohl T."/>
            <person name="Merkel B.J."/>
            <person name="Hornburger P."/>
            <person name="Mueller R.-W."/>
            <person name="Bruemmer F."/>
            <person name="Labrenz M."/>
            <person name="Spormann A.M."/>
            <person name="Op den Camp H."/>
            <person name="Overmann J."/>
            <person name="Amann R."/>
            <person name="Jetten M.S.M."/>
            <person name="Mascher T."/>
            <person name="Medema M.H."/>
            <person name="Devos D.P."/>
            <person name="Kaster A.-K."/>
            <person name="Ovreas L."/>
            <person name="Rohde M."/>
            <person name="Galperin M.Y."/>
            <person name="Jogler C."/>
        </authorList>
    </citation>
    <scope>NUCLEOTIDE SEQUENCE [LARGE SCALE GENOMIC DNA]</scope>
    <source>
        <strain evidence="2 3">V144</strain>
    </source>
</reference>
<dbReference type="AlphaFoldDB" id="A0A517VU49"/>
<dbReference type="PANTHER" id="PTHR30093:SF2">
    <property type="entry name" value="TYPE II SECRETION SYSTEM PROTEIN H"/>
    <property type="match status" value="1"/>
</dbReference>
<dbReference type="Gene3D" id="3.30.700.10">
    <property type="entry name" value="Glycoprotein, Type 4 Pilin"/>
    <property type="match status" value="1"/>
</dbReference>
<dbReference type="Proteomes" id="UP000318704">
    <property type="component" value="Chromosome"/>
</dbReference>
<sequence length="312" mass="34284">MKLKPRRRFGFTLIELLVVIAIIAILIALLLPAVQQAREAARRSQCKNNLKQLGLALHNYVDTTNGVIPRGVNHYNATSCCCETDNGNYAHTIHTMLLPYLDQTPLYNTINFTVDPHDPVNHEARRTKVTVFMCPSALIFDDVNYAQHNYPTASANHGYGLCGRHGSDTTNGIFASRWGMTDDVSGAVYAPQMRLRNVTDGTSNTITFSEFAKGLDYILPTSYKNLMGRSWYDPAVNYGNIGFSTRIDATPSNPKATYSTTVNFGTVGSAHVGGVHCGFMDGAVRFISNNIDGRQWQALCTPKGGEVVEVPN</sequence>
<dbReference type="PANTHER" id="PTHR30093">
    <property type="entry name" value="GENERAL SECRETION PATHWAY PROTEIN G"/>
    <property type="match status" value="1"/>
</dbReference>
<name>A0A517VU49_9PLAN</name>
<dbReference type="NCBIfam" id="TIGR02532">
    <property type="entry name" value="IV_pilin_GFxxxE"/>
    <property type="match status" value="1"/>
</dbReference>
<feature type="domain" description="DUF1559" evidence="1">
    <location>
        <begin position="35"/>
        <end position="292"/>
    </location>
</feature>
<organism evidence="2 3">
    <name type="scientific">Gimesia aquarii</name>
    <dbReference type="NCBI Taxonomy" id="2527964"/>
    <lineage>
        <taxon>Bacteria</taxon>
        <taxon>Pseudomonadati</taxon>
        <taxon>Planctomycetota</taxon>
        <taxon>Planctomycetia</taxon>
        <taxon>Planctomycetales</taxon>
        <taxon>Planctomycetaceae</taxon>
        <taxon>Gimesia</taxon>
    </lineage>
</organism>
<dbReference type="InterPro" id="IPR011453">
    <property type="entry name" value="DUF1559"/>
</dbReference>
<dbReference type="EMBL" id="CP037920">
    <property type="protein sequence ID" value="QDT96543.1"/>
    <property type="molecule type" value="Genomic_DNA"/>
</dbReference>
<dbReference type="InterPro" id="IPR027558">
    <property type="entry name" value="Pre_pil_HX9DG_C"/>
</dbReference>
<accession>A0A517VU49</accession>
<dbReference type="InterPro" id="IPR045584">
    <property type="entry name" value="Pilin-like"/>
</dbReference>
<proteinExistence type="predicted"/>
<gene>
    <name evidence="2" type="primary">xcpT_19</name>
    <name evidence="2" type="ORF">V144x_20010</name>
</gene>
<dbReference type="Pfam" id="PF07963">
    <property type="entry name" value="N_methyl"/>
    <property type="match status" value="1"/>
</dbReference>
<evidence type="ECO:0000259" key="1">
    <source>
        <dbReference type="Pfam" id="PF07596"/>
    </source>
</evidence>
<dbReference type="NCBIfam" id="TIGR04294">
    <property type="entry name" value="pre_pil_HX9DG"/>
    <property type="match status" value="1"/>
</dbReference>
<dbReference type="InterPro" id="IPR012902">
    <property type="entry name" value="N_methyl_site"/>
</dbReference>
<dbReference type="KEGG" id="gaw:V144x_20010"/>
<protein>
    <submittedName>
        <fullName evidence="2">Type II secretion system protein G</fullName>
    </submittedName>
</protein>
<dbReference type="SUPFAM" id="SSF54523">
    <property type="entry name" value="Pili subunits"/>
    <property type="match status" value="1"/>
</dbReference>
<evidence type="ECO:0000313" key="2">
    <source>
        <dbReference type="EMBL" id="QDT96543.1"/>
    </source>
</evidence>
<evidence type="ECO:0000313" key="3">
    <source>
        <dbReference type="Proteomes" id="UP000318704"/>
    </source>
</evidence>